<comment type="caution">
    <text evidence="1">The sequence shown here is derived from an EMBL/GenBank/DDBJ whole genome shotgun (WGS) entry which is preliminary data.</text>
</comment>
<keyword evidence="2" id="KW-1185">Reference proteome</keyword>
<reference evidence="1 2" key="1">
    <citation type="journal article" date="2019" name="Environ. Microbiol.">
        <title>At the nexus of three kingdoms: the genome of the mycorrhizal fungus Gigaspora margarita provides insights into plant, endobacterial and fungal interactions.</title>
        <authorList>
            <person name="Venice F."/>
            <person name="Ghignone S."/>
            <person name="Salvioli di Fossalunga A."/>
            <person name="Amselem J."/>
            <person name="Novero M."/>
            <person name="Xianan X."/>
            <person name="Sedzielewska Toro K."/>
            <person name="Morin E."/>
            <person name="Lipzen A."/>
            <person name="Grigoriev I.V."/>
            <person name="Henrissat B."/>
            <person name="Martin F.M."/>
            <person name="Bonfante P."/>
        </authorList>
    </citation>
    <scope>NUCLEOTIDE SEQUENCE [LARGE SCALE GENOMIC DNA]</scope>
    <source>
        <strain evidence="1 2">BEG34</strain>
    </source>
</reference>
<protein>
    <submittedName>
        <fullName evidence="1">Uncharacterized protein</fullName>
    </submittedName>
</protein>
<evidence type="ECO:0000313" key="1">
    <source>
        <dbReference type="EMBL" id="KAF0482031.1"/>
    </source>
</evidence>
<proteinExistence type="predicted"/>
<dbReference type="AlphaFoldDB" id="A0A8H4ADA0"/>
<evidence type="ECO:0000313" key="2">
    <source>
        <dbReference type="Proteomes" id="UP000439903"/>
    </source>
</evidence>
<accession>A0A8H4ADA0</accession>
<dbReference type="EMBL" id="WTPW01000768">
    <property type="protein sequence ID" value="KAF0482031.1"/>
    <property type="molecule type" value="Genomic_DNA"/>
</dbReference>
<dbReference type="Proteomes" id="UP000439903">
    <property type="component" value="Unassembled WGS sequence"/>
</dbReference>
<gene>
    <name evidence="1" type="ORF">F8M41_023524</name>
</gene>
<name>A0A8H4ADA0_GIGMA</name>
<sequence>MDLINSENELEHASEMLEYNFRDAANNLILACSALEKLHTVKESYTELSNYYNDITSHAMIYCKKIFPFSKTAIQYIQEFFEEFEDYESPEEFKTEIDYHLTKTNERHAMAFFTLQLNQAILLDFRKIETDFNSQSNTDTPNTKEDEKNNTSLYTPLNGFISALTPLVKFLAVADNELAMLAKNIDPKEIRIKKYFNTCKKKSKFMIVNCRKYIGEMKICDVTISTFSDENDNFNVGKWIHEKKIKVYDMPENLFEKYYGSTLAENTISLIDLAKKFFVGKKFQLKLRLLEDES</sequence>
<organism evidence="1 2">
    <name type="scientific">Gigaspora margarita</name>
    <dbReference type="NCBI Taxonomy" id="4874"/>
    <lineage>
        <taxon>Eukaryota</taxon>
        <taxon>Fungi</taxon>
        <taxon>Fungi incertae sedis</taxon>
        <taxon>Mucoromycota</taxon>
        <taxon>Glomeromycotina</taxon>
        <taxon>Glomeromycetes</taxon>
        <taxon>Diversisporales</taxon>
        <taxon>Gigasporaceae</taxon>
        <taxon>Gigaspora</taxon>
    </lineage>
</organism>